<organism evidence="3">
    <name type="scientific">Oppiella nova</name>
    <dbReference type="NCBI Taxonomy" id="334625"/>
    <lineage>
        <taxon>Eukaryota</taxon>
        <taxon>Metazoa</taxon>
        <taxon>Ecdysozoa</taxon>
        <taxon>Arthropoda</taxon>
        <taxon>Chelicerata</taxon>
        <taxon>Arachnida</taxon>
        <taxon>Acari</taxon>
        <taxon>Acariformes</taxon>
        <taxon>Sarcoptiformes</taxon>
        <taxon>Oribatida</taxon>
        <taxon>Brachypylina</taxon>
        <taxon>Oppioidea</taxon>
        <taxon>Oppiidae</taxon>
        <taxon>Oppiella</taxon>
    </lineage>
</organism>
<gene>
    <name evidence="3" type="ORF">ONB1V03_LOCUS8096</name>
</gene>
<reference evidence="3" key="1">
    <citation type="submission" date="2020-11" db="EMBL/GenBank/DDBJ databases">
        <authorList>
            <person name="Tran Van P."/>
        </authorList>
    </citation>
    <scope>NUCLEOTIDE SEQUENCE</scope>
</reference>
<dbReference type="AlphaFoldDB" id="A0A7R9M245"/>
<dbReference type="EMBL" id="CAJPVJ010004440">
    <property type="protein sequence ID" value="CAG2168609.1"/>
    <property type="molecule type" value="Genomic_DNA"/>
</dbReference>
<feature type="domain" description="Protein kinase" evidence="2">
    <location>
        <begin position="39"/>
        <end position="333"/>
    </location>
</feature>
<dbReference type="OrthoDB" id="79687at2759"/>
<evidence type="ECO:0000313" key="4">
    <source>
        <dbReference type="Proteomes" id="UP000728032"/>
    </source>
</evidence>
<dbReference type="InterPro" id="IPR000719">
    <property type="entry name" value="Prot_kinase_dom"/>
</dbReference>
<dbReference type="InterPro" id="IPR016024">
    <property type="entry name" value="ARM-type_fold"/>
</dbReference>
<dbReference type="Gene3D" id="1.25.10.10">
    <property type="entry name" value="Leucine-rich Repeat Variant"/>
    <property type="match status" value="1"/>
</dbReference>
<protein>
    <recommendedName>
        <fullName evidence="2">Protein kinase domain-containing protein</fullName>
    </recommendedName>
</protein>
<dbReference type="SMART" id="SM00220">
    <property type="entry name" value="S_TKc"/>
    <property type="match status" value="1"/>
</dbReference>
<dbReference type="InterPro" id="IPR051177">
    <property type="entry name" value="CIK-Related_Protein"/>
</dbReference>
<dbReference type="GO" id="GO:0005524">
    <property type="term" value="F:ATP binding"/>
    <property type="evidence" value="ECO:0007669"/>
    <property type="project" value="InterPro"/>
</dbReference>
<accession>A0A7R9M245</accession>
<dbReference type="Pfam" id="PF00069">
    <property type="entry name" value="Pkinase"/>
    <property type="match status" value="1"/>
</dbReference>
<dbReference type="PANTHER" id="PTHR12984:SF6">
    <property type="entry name" value="SCY1-LIKE PROTEIN 2"/>
    <property type="match status" value="1"/>
</dbReference>
<dbReference type="GO" id="GO:0004672">
    <property type="term" value="F:protein kinase activity"/>
    <property type="evidence" value="ECO:0007669"/>
    <property type="project" value="InterPro"/>
</dbReference>
<evidence type="ECO:0000313" key="3">
    <source>
        <dbReference type="EMBL" id="CAD7651011.1"/>
    </source>
</evidence>
<dbReference type="InterPro" id="IPR011989">
    <property type="entry name" value="ARM-like"/>
</dbReference>
<dbReference type="PANTHER" id="PTHR12984">
    <property type="entry name" value="SCY1-RELATED S/T PROTEIN KINASE-LIKE"/>
    <property type="match status" value="1"/>
</dbReference>
<name>A0A7R9M245_9ACAR</name>
<dbReference type="Gene3D" id="3.30.200.20">
    <property type="entry name" value="Phosphorylase Kinase, domain 1"/>
    <property type="match status" value="1"/>
</dbReference>
<evidence type="ECO:0000259" key="2">
    <source>
        <dbReference type="PROSITE" id="PS50011"/>
    </source>
</evidence>
<dbReference type="SUPFAM" id="SSF56112">
    <property type="entry name" value="Protein kinase-like (PK-like)"/>
    <property type="match status" value="1"/>
</dbReference>
<proteinExistence type="inferred from homology"/>
<comment type="similarity">
    <text evidence="1">Belongs to the protein kinase superfamily.</text>
</comment>
<dbReference type="EMBL" id="OC919265">
    <property type="protein sequence ID" value="CAD7651011.1"/>
    <property type="molecule type" value="Genomic_DNA"/>
</dbReference>
<dbReference type="PROSITE" id="PS50011">
    <property type="entry name" value="PROTEIN_KINASE_DOM"/>
    <property type="match status" value="1"/>
</dbReference>
<sequence length="865" mass="97064">MESVLNRIRDTVSSTVIQVTSNLSTALPGNPLTREYDLIRHVASAGPHLCLKIFDAMKKSTKEEAALFVCDKKSLDQRVGKKEKEMVLEIIRKGVNQLTRLRHPSLLTIQHNIEESRDSIAFAAEPVMASLANLLGARDNTPTPISPEIENYEFFDVEIKYGLLKVSEGLAFLHNDCKLLHRNLCPESIVVNRNGVWKISGFDFCAQTIGANESPLKFPHLNVLNYSDIPAICQPNPDYLAPEYLERDVTSVETSADMFSLGLLTFTCYNKGKPLLPSAGNLSLRSVEQFKRLPASTFNCIPEDSRSHIKLLLSLDARLRPDAIQFSKLHFFEDVLVKTLQYLDALFQWDNLQKSQFYKGLPEVLSQMPKRVKLNRVVSSLAKEYVNPDMIPFVLPNILLIAKETDDEEFQKWIIPDLVTVFKHKEPIQIGIILMQNMDFLVSKFKSKPDSLREHILPLIYRSLDSDAQQIQELCLSVIPSMAHLIDYTAMKNSLLPRLKTIILNTKLLSVRVNCLICLGKILEHLDKWLVLDEVLPILANVPSREPAVIMASLAIYKLTMNSNKLGLTKEVMATKVVPYLVPLSIENGLSLQQFQSIMCLVREMLCKIEDEQQTKLEQLNSIKSQQQSLFNSTQKSPTFDNLSQLTNNSTSAPVITNNSTASALTLEDKERLAKQSEQNERLRAQSALVPQTVKSMETAPKPRDLTSTLINSNLSNLSLNSMQMSAQQQTFNPSFTSHLNSQFNAFPMQSQTNSVQFPTTASNAFQSLPPQPSQQPFRPNMTSFDNLMIPGITKTTNSQPMRAMNTNSNSMNNWSTNMSPLMANANSIGLNQQNSQSFGAFVDSNSSAKQTKQLSKSELEDFLG</sequence>
<dbReference type="InterPro" id="IPR011009">
    <property type="entry name" value="Kinase-like_dom_sf"/>
</dbReference>
<dbReference type="CDD" id="cd14011">
    <property type="entry name" value="PK_SCY1_like"/>
    <property type="match status" value="1"/>
</dbReference>
<keyword evidence="4" id="KW-1185">Reference proteome</keyword>
<dbReference type="SUPFAM" id="SSF48371">
    <property type="entry name" value="ARM repeat"/>
    <property type="match status" value="1"/>
</dbReference>
<dbReference type="Gene3D" id="1.10.510.10">
    <property type="entry name" value="Transferase(Phosphotransferase) domain 1"/>
    <property type="match status" value="1"/>
</dbReference>
<evidence type="ECO:0000256" key="1">
    <source>
        <dbReference type="ARBA" id="ARBA00038349"/>
    </source>
</evidence>
<dbReference type="Proteomes" id="UP000728032">
    <property type="component" value="Unassembled WGS sequence"/>
</dbReference>